<evidence type="ECO:0000256" key="3">
    <source>
        <dbReference type="ARBA" id="ARBA00022643"/>
    </source>
</evidence>
<evidence type="ECO:0000256" key="1">
    <source>
        <dbReference type="ARBA" id="ARBA00001917"/>
    </source>
</evidence>
<dbReference type="RefSeq" id="WP_198159000.1">
    <property type="nucleotide sequence ID" value="NZ_CP018839.1"/>
</dbReference>
<evidence type="ECO:0000256" key="5">
    <source>
        <dbReference type="ARBA" id="ARBA00024042"/>
    </source>
</evidence>
<feature type="binding site" evidence="7">
    <location>
        <begin position="90"/>
        <end position="92"/>
    </location>
    <ligand>
        <name>FMN</name>
        <dbReference type="ChEBI" id="CHEBI:58210"/>
    </ligand>
</feature>
<feature type="binding site" evidence="7">
    <location>
        <position position="141"/>
    </location>
    <ligand>
        <name>glyoxylate</name>
        <dbReference type="ChEBI" id="CHEBI:36655"/>
    </ligand>
</feature>
<dbReference type="EMBL" id="CP018839">
    <property type="protein sequence ID" value="APR04345.1"/>
    <property type="molecule type" value="Genomic_DNA"/>
</dbReference>
<dbReference type="PANTHER" id="PTHR10578">
    <property type="entry name" value="S -2-HYDROXY-ACID OXIDASE-RELATED"/>
    <property type="match status" value="1"/>
</dbReference>
<dbReference type="GO" id="GO:0005886">
    <property type="term" value="C:plasma membrane"/>
    <property type="evidence" value="ECO:0007669"/>
    <property type="project" value="TreeGrafter"/>
</dbReference>
<feature type="binding site" evidence="7">
    <location>
        <begin position="342"/>
        <end position="343"/>
    </location>
    <ligand>
        <name>FMN</name>
        <dbReference type="ChEBI" id="CHEBI:58210"/>
    </ligand>
</feature>
<feature type="binding site" evidence="7">
    <location>
        <position position="291"/>
    </location>
    <ligand>
        <name>glyoxylate</name>
        <dbReference type="ChEBI" id="CHEBI:36655"/>
    </ligand>
</feature>
<organism evidence="9 10">
    <name type="scientific">Thauera chlorobenzoica</name>
    <dbReference type="NCBI Taxonomy" id="96773"/>
    <lineage>
        <taxon>Bacteria</taxon>
        <taxon>Pseudomonadati</taxon>
        <taxon>Pseudomonadota</taxon>
        <taxon>Betaproteobacteria</taxon>
        <taxon>Rhodocyclales</taxon>
        <taxon>Zoogloeaceae</taxon>
        <taxon>Thauera</taxon>
    </lineage>
</organism>
<feature type="binding site" evidence="7">
    <location>
        <position position="176"/>
    </location>
    <ligand>
        <name>glyoxylate</name>
        <dbReference type="ChEBI" id="CHEBI:36655"/>
    </ligand>
</feature>
<comment type="cofactor">
    <cofactor evidence="1">
        <name>FMN</name>
        <dbReference type="ChEBI" id="CHEBI:58210"/>
    </cofactor>
</comment>
<dbReference type="GO" id="GO:0010181">
    <property type="term" value="F:FMN binding"/>
    <property type="evidence" value="ECO:0007669"/>
    <property type="project" value="InterPro"/>
</dbReference>
<dbReference type="InterPro" id="IPR037396">
    <property type="entry name" value="FMN_HAD"/>
</dbReference>
<evidence type="ECO:0000259" key="8">
    <source>
        <dbReference type="PROSITE" id="PS51349"/>
    </source>
</evidence>
<evidence type="ECO:0000256" key="4">
    <source>
        <dbReference type="ARBA" id="ARBA00023002"/>
    </source>
</evidence>
<feature type="binding site" evidence="7">
    <location>
        <position position="288"/>
    </location>
    <ligand>
        <name>glyoxylate</name>
        <dbReference type="ChEBI" id="CHEBI:36655"/>
    </ligand>
</feature>
<dbReference type="AlphaFoldDB" id="A0A1L6FBR1"/>
<protein>
    <submittedName>
        <fullName evidence="9">Mandelate dehydrogenase</fullName>
        <ecNumber evidence="9">1.1.99.31</ecNumber>
    </submittedName>
</protein>
<dbReference type="GO" id="GO:0004459">
    <property type="term" value="F:L-lactate dehydrogenase (NAD+) activity"/>
    <property type="evidence" value="ECO:0007669"/>
    <property type="project" value="TreeGrafter"/>
</dbReference>
<accession>A0A1L6FBR1</accession>
<dbReference type="InterPro" id="IPR013785">
    <property type="entry name" value="Aldolase_TIM"/>
</dbReference>
<dbReference type="InterPro" id="IPR000262">
    <property type="entry name" value="FMN-dep_DH"/>
</dbReference>
<keyword evidence="2 7" id="KW-0285">Flavoprotein</keyword>
<dbReference type="KEGG" id="tcl:Tchl_1486"/>
<feature type="binding site" evidence="7">
    <location>
        <position position="167"/>
    </location>
    <ligand>
        <name>glyoxylate</name>
        <dbReference type="ChEBI" id="CHEBI:36655"/>
    </ligand>
</feature>
<dbReference type="GO" id="GO:0009060">
    <property type="term" value="P:aerobic respiration"/>
    <property type="evidence" value="ECO:0007669"/>
    <property type="project" value="TreeGrafter"/>
</dbReference>
<dbReference type="EC" id="1.1.99.31" evidence="9"/>
<dbReference type="STRING" id="96773.Tchl_1486"/>
<name>A0A1L6FBR1_9RHOO</name>
<feature type="binding site" evidence="7">
    <location>
        <begin position="319"/>
        <end position="323"/>
    </location>
    <ligand>
        <name>FMN</name>
        <dbReference type="ChEBI" id="CHEBI:58210"/>
    </ligand>
</feature>
<dbReference type="InterPro" id="IPR008259">
    <property type="entry name" value="FMN_hydac_DH_AS"/>
</dbReference>
<feature type="binding site" evidence="7">
    <location>
        <position position="119"/>
    </location>
    <ligand>
        <name>FMN</name>
        <dbReference type="ChEBI" id="CHEBI:58210"/>
    </ligand>
</feature>
<dbReference type="GO" id="GO:0033720">
    <property type="term" value="F:(S)-mandelate dehydrogenase activity"/>
    <property type="evidence" value="ECO:0007669"/>
    <property type="project" value="UniProtKB-EC"/>
</dbReference>
<dbReference type="InterPro" id="IPR012133">
    <property type="entry name" value="Alpha-hydoxy_acid_DH_FMN"/>
</dbReference>
<evidence type="ECO:0000256" key="2">
    <source>
        <dbReference type="ARBA" id="ARBA00022630"/>
    </source>
</evidence>
<dbReference type="Pfam" id="PF01070">
    <property type="entry name" value="FMN_dh"/>
    <property type="match status" value="1"/>
</dbReference>
<reference evidence="9 10" key="1">
    <citation type="submission" date="2016-12" db="EMBL/GenBank/DDBJ databases">
        <title>Complete genome sequence of Thauera chlorobenzoica, a Betaproteobacterium degrading haloaromatics anaerobically to CO2 and halides.</title>
        <authorList>
            <person name="Goris T."/>
            <person name="Mergelsberg M."/>
            <person name="Boll M."/>
        </authorList>
    </citation>
    <scope>NUCLEOTIDE SEQUENCE [LARGE SCALE GENOMIC DNA]</scope>
    <source>
        <strain evidence="9 10">3CB1</strain>
    </source>
</reference>
<keyword evidence="4 9" id="KW-0560">Oxidoreductase</keyword>
<keyword evidence="3 7" id="KW-0288">FMN</keyword>
<dbReference type="PIRSF" id="PIRSF000138">
    <property type="entry name" value="Al-hdrx_acd_dh"/>
    <property type="match status" value="1"/>
</dbReference>
<dbReference type="PROSITE" id="PS00557">
    <property type="entry name" value="FMN_HYDROXY_ACID_DH_1"/>
    <property type="match status" value="1"/>
</dbReference>
<sequence length="407" mass="43994">MTPKRRLYRGRDPARAHSIAELRAMAARRLPNFCFEYLEGGADDELTLAYNRRAFDELLLLPRTLVDVSCCELAVPLFGAPIEMPALIAPTGFNGLLTHEGDRLLAEAARAAGIPFCQSMVSTLALEEIAATGVRHWMQIYPFKDRVNLAALLRRAEHAGVEAIVLTTDAAVFGNREWDRRNYRAPMKLSARNLIDVALHPRWVADVLVPHGVPRFRNLGDALPPGQDSARNAATFLAAQMDPALTWDEVRRLRQQWPRKLLVKGVLLAEDALRAQAAGADGVIVSNHGGRQLDTAPAPIAQLAAVRAAVGAEMTVIVDSGLRRGSDFVKARALGADAAMAGRATLYGLAAAGGAGAARALEILRTEMARTLGLIGCPQMAAVDARFVGAAEREPWPAREHGKFVTT</sequence>
<feature type="binding site" evidence="7">
    <location>
        <position position="139"/>
    </location>
    <ligand>
        <name>FMN</name>
        <dbReference type="ChEBI" id="CHEBI:58210"/>
    </ligand>
</feature>
<comment type="similarity">
    <text evidence="5">Belongs to the FMN-dependent alpha-hydroxy acid dehydrogenase family.</text>
</comment>
<dbReference type="PANTHER" id="PTHR10578:SF107">
    <property type="entry name" value="2-HYDROXYACID OXIDASE 1"/>
    <property type="match status" value="1"/>
</dbReference>
<feature type="binding site" evidence="7">
    <location>
        <position position="286"/>
    </location>
    <ligand>
        <name>FMN</name>
        <dbReference type="ChEBI" id="CHEBI:58210"/>
    </ligand>
</feature>
<feature type="domain" description="FMN hydroxy acid dehydrogenase" evidence="8">
    <location>
        <begin position="11"/>
        <end position="393"/>
    </location>
</feature>
<keyword evidence="10" id="KW-1185">Reference proteome</keyword>
<dbReference type="SUPFAM" id="SSF51395">
    <property type="entry name" value="FMN-linked oxidoreductases"/>
    <property type="match status" value="1"/>
</dbReference>
<evidence type="ECO:0000313" key="9">
    <source>
        <dbReference type="EMBL" id="APR04345.1"/>
    </source>
</evidence>
<dbReference type="Proteomes" id="UP000185739">
    <property type="component" value="Chromosome"/>
</dbReference>
<dbReference type="Gene3D" id="3.20.20.70">
    <property type="entry name" value="Aldolase class I"/>
    <property type="match status" value="1"/>
</dbReference>
<evidence type="ECO:0000313" key="10">
    <source>
        <dbReference type="Proteomes" id="UP000185739"/>
    </source>
</evidence>
<dbReference type="PROSITE" id="PS51349">
    <property type="entry name" value="FMN_HYDROXY_ACID_DH_2"/>
    <property type="match status" value="1"/>
</dbReference>
<gene>
    <name evidence="9" type="ORF">Tchl_1486</name>
</gene>
<evidence type="ECO:0000256" key="7">
    <source>
        <dbReference type="PIRSR" id="PIRSR000138-2"/>
    </source>
</evidence>
<proteinExistence type="inferred from homology"/>
<feature type="binding site" evidence="7">
    <location>
        <position position="37"/>
    </location>
    <ligand>
        <name>glyoxylate</name>
        <dbReference type="ChEBI" id="CHEBI:36655"/>
    </ligand>
</feature>
<dbReference type="FunFam" id="3.20.20.70:FF:000029">
    <property type="entry name" value="L-lactate dehydrogenase"/>
    <property type="match status" value="1"/>
</dbReference>
<feature type="active site" description="Proton acceptor" evidence="6">
    <location>
        <position position="288"/>
    </location>
</feature>
<evidence type="ECO:0000256" key="6">
    <source>
        <dbReference type="PIRSR" id="PIRSR000138-1"/>
    </source>
</evidence>
<feature type="binding site" evidence="7">
    <location>
        <position position="264"/>
    </location>
    <ligand>
        <name>FMN</name>
        <dbReference type="ChEBI" id="CHEBI:58210"/>
    </ligand>
</feature>
<dbReference type="CDD" id="cd02809">
    <property type="entry name" value="alpha_hydroxyacid_oxid_FMN"/>
    <property type="match status" value="1"/>
</dbReference>